<evidence type="ECO:0000256" key="4">
    <source>
        <dbReference type="ARBA" id="ARBA00022777"/>
    </source>
</evidence>
<keyword evidence="15" id="KW-1185">Reference proteome</keyword>
<evidence type="ECO:0000259" key="12">
    <source>
        <dbReference type="PROSITE" id="PS50001"/>
    </source>
</evidence>
<dbReference type="GO" id="GO:0051130">
    <property type="term" value="P:positive regulation of cellular component organization"/>
    <property type="evidence" value="ECO:0007669"/>
    <property type="project" value="UniProtKB-ARBA"/>
</dbReference>
<evidence type="ECO:0000256" key="1">
    <source>
        <dbReference type="ARBA" id="ARBA00004308"/>
    </source>
</evidence>
<dbReference type="SMART" id="SM00252">
    <property type="entry name" value="SH2"/>
    <property type="match status" value="1"/>
</dbReference>
<comment type="catalytic activity">
    <reaction evidence="8">
        <text>L-tyrosyl-[protein] + ATP = O-phospho-L-tyrosyl-[protein] + ADP + H(+)</text>
        <dbReference type="Rhea" id="RHEA:10596"/>
        <dbReference type="Rhea" id="RHEA-COMP:10136"/>
        <dbReference type="Rhea" id="RHEA-COMP:20101"/>
        <dbReference type="ChEBI" id="CHEBI:15378"/>
        <dbReference type="ChEBI" id="CHEBI:30616"/>
        <dbReference type="ChEBI" id="CHEBI:46858"/>
        <dbReference type="ChEBI" id="CHEBI:61978"/>
        <dbReference type="ChEBI" id="CHEBI:456216"/>
        <dbReference type="EC" id="2.7.10.1"/>
    </reaction>
</comment>
<reference evidence="14" key="1">
    <citation type="submission" date="2020-11" db="EMBL/GenBank/DDBJ databases">
        <authorList>
            <person name="Tran Van P."/>
        </authorList>
    </citation>
    <scope>NUCLEOTIDE SEQUENCE</scope>
</reference>
<evidence type="ECO:0000259" key="13">
    <source>
        <dbReference type="PROSITE" id="PS50011"/>
    </source>
</evidence>
<dbReference type="InterPro" id="IPR050198">
    <property type="entry name" value="Non-receptor_tyrosine_kinases"/>
</dbReference>
<evidence type="ECO:0000256" key="5">
    <source>
        <dbReference type="ARBA" id="ARBA00022840"/>
    </source>
</evidence>
<evidence type="ECO:0000256" key="11">
    <source>
        <dbReference type="RuleBase" id="RU362096"/>
    </source>
</evidence>
<dbReference type="GO" id="GO:0004714">
    <property type="term" value="F:transmembrane receptor protein tyrosine kinase activity"/>
    <property type="evidence" value="ECO:0007669"/>
    <property type="project" value="UniProtKB-EC"/>
</dbReference>
<comment type="subcellular location">
    <subcellularLocation>
        <location evidence="1">Endomembrane system</location>
    </subcellularLocation>
</comment>
<evidence type="ECO:0000256" key="9">
    <source>
        <dbReference type="ARBA" id="ARBA00051245"/>
    </source>
</evidence>
<evidence type="ECO:0000256" key="6">
    <source>
        <dbReference type="ARBA" id="ARBA00023136"/>
    </source>
</evidence>
<dbReference type="PROSITE" id="PS50011">
    <property type="entry name" value="PROTEIN_KINASE_DOM"/>
    <property type="match status" value="1"/>
</dbReference>
<dbReference type="SUPFAM" id="SSF56112">
    <property type="entry name" value="Protein kinase-like (PK-like)"/>
    <property type="match status" value="1"/>
</dbReference>
<evidence type="ECO:0000313" key="14">
    <source>
        <dbReference type="EMBL" id="CAD7245849.1"/>
    </source>
</evidence>
<dbReference type="GO" id="GO:0002009">
    <property type="term" value="P:morphogenesis of an epithelium"/>
    <property type="evidence" value="ECO:0007669"/>
    <property type="project" value="UniProtKB-ARBA"/>
</dbReference>
<dbReference type="GO" id="GO:0048468">
    <property type="term" value="P:cell development"/>
    <property type="evidence" value="ECO:0007669"/>
    <property type="project" value="UniProtKB-ARBA"/>
</dbReference>
<comment type="similarity">
    <text evidence="11">Belongs to the protein kinase superfamily. Tyr protein kinase family.</text>
</comment>
<dbReference type="InterPro" id="IPR036860">
    <property type="entry name" value="SH2_dom_sf"/>
</dbReference>
<dbReference type="Proteomes" id="UP000677054">
    <property type="component" value="Unassembled WGS sequence"/>
</dbReference>
<keyword evidence="3 11" id="KW-0547">Nucleotide-binding</keyword>
<evidence type="ECO:0000256" key="7">
    <source>
        <dbReference type="ARBA" id="ARBA00023137"/>
    </source>
</evidence>
<dbReference type="FunFam" id="1.10.510.10:FF:001512">
    <property type="entry name" value="Receptor tyrosine-protein kinase erbB-2"/>
    <property type="match status" value="1"/>
</dbReference>
<comment type="catalytic activity">
    <reaction evidence="9 11">
        <text>L-tyrosyl-[protein] + ATP = O-phospho-L-tyrosyl-[protein] + ADP + H(+)</text>
        <dbReference type="Rhea" id="RHEA:10596"/>
        <dbReference type="Rhea" id="RHEA-COMP:10136"/>
        <dbReference type="Rhea" id="RHEA-COMP:20101"/>
        <dbReference type="ChEBI" id="CHEBI:15378"/>
        <dbReference type="ChEBI" id="CHEBI:30616"/>
        <dbReference type="ChEBI" id="CHEBI:46858"/>
        <dbReference type="ChEBI" id="CHEBI:61978"/>
        <dbReference type="ChEBI" id="CHEBI:456216"/>
        <dbReference type="EC" id="2.7.10.2"/>
    </reaction>
</comment>
<evidence type="ECO:0000256" key="3">
    <source>
        <dbReference type="ARBA" id="ARBA00022741"/>
    </source>
</evidence>
<dbReference type="AlphaFoldDB" id="A0A7R9A4E6"/>
<dbReference type="SMART" id="SM00219">
    <property type="entry name" value="TyrKc"/>
    <property type="match status" value="1"/>
</dbReference>
<dbReference type="InterPro" id="IPR000719">
    <property type="entry name" value="Prot_kinase_dom"/>
</dbReference>
<protein>
    <recommendedName>
        <fullName evidence="11">Tyrosine-protein kinase</fullName>
        <ecNumber evidence="11">2.7.10.2</ecNumber>
    </recommendedName>
</protein>
<keyword evidence="2 11" id="KW-0808">Transferase</keyword>
<feature type="domain" description="SH2" evidence="12">
    <location>
        <begin position="2"/>
        <end position="104"/>
    </location>
</feature>
<dbReference type="GO" id="GO:0004715">
    <property type="term" value="F:non-membrane spanning protein tyrosine kinase activity"/>
    <property type="evidence" value="ECO:0007669"/>
    <property type="project" value="UniProtKB-EC"/>
</dbReference>
<dbReference type="InterPro" id="IPR000980">
    <property type="entry name" value="SH2"/>
</dbReference>
<dbReference type="EMBL" id="CAJPEV010000969">
    <property type="protein sequence ID" value="CAG0889830.1"/>
    <property type="molecule type" value="Genomic_DNA"/>
</dbReference>
<evidence type="ECO:0000256" key="8">
    <source>
        <dbReference type="ARBA" id="ARBA00051243"/>
    </source>
</evidence>
<dbReference type="GO" id="GO:0030182">
    <property type="term" value="P:neuron differentiation"/>
    <property type="evidence" value="ECO:0007669"/>
    <property type="project" value="UniProtKB-ARBA"/>
</dbReference>
<dbReference type="PROSITE" id="PS50001">
    <property type="entry name" value="SH2"/>
    <property type="match status" value="1"/>
</dbReference>
<dbReference type="PANTHER" id="PTHR24418">
    <property type="entry name" value="TYROSINE-PROTEIN KINASE"/>
    <property type="match status" value="1"/>
</dbReference>
<dbReference type="GO" id="GO:0050793">
    <property type="term" value="P:regulation of developmental process"/>
    <property type="evidence" value="ECO:0007669"/>
    <property type="project" value="UniProtKB-ARBA"/>
</dbReference>
<dbReference type="Pfam" id="PF07714">
    <property type="entry name" value="PK_Tyr_Ser-Thr"/>
    <property type="match status" value="1"/>
</dbReference>
<dbReference type="PRINTS" id="PR00109">
    <property type="entry name" value="TYRKINASE"/>
</dbReference>
<dbReference type="GO" id="GO:0012505">
    <property type="term" value="C:endomembrane system"/>
    <property type="evidence" value="ECO:0007669"/>
    <property type="project" value="UniProtKB-SubCell"/>
</dbReference>
<name>A0A7R9A4E6_9CRUS</name>
<dbReference type="Gene3D" id="3.30.505.10">
    <property type="entry name" value="SH2 domain"/>
    <property type="match status" value="1"/>
</dbReference>
<dbReference type="GO" id="GO:0005524">
    <property type="term" value="F:ATP binding"/>
    <property type="evidence" value="ECO:0007669"/>
    <property type="project" value="UniProtKB-KW"/>
</dbReference>
<dbReference type="SUPFAM" id="SSF55550">
    <property type="entry name" value="SH2 domain"/>
    <property type="match status" value="1"/>
</dbReference>
<proteinExistence type="inferred from homology"/>
<feature type="domain" description="Protein kinase" evidence="13">
    <location>
        <begin position="23"/>
        <end position="364"/>
    </location>
</feature>
<sequence>EWDSGKVSTQRGDWLHLHKDRQHAEECLLGQGQDGDFLLRRSTRKRISYVLCLLAGGHVYHFEIQRQGRFYYIDDGPLMESLERLVEHYMRWPDGLPLLLNTPIPPSKDEAPAAIPSPPPLPQVEVAVKLPHEERKHIQDEFIQEAKLMMSLNHPYIVRLVGISTHPRLMLVQELVSMGSLLDILHTQAKAVKSHYHFKLWAAQVIREDLKVVYGFDAGMMYLEEKRYVHRDLACRNLLLASWDHVKVGDFGHSRALGTNKDYYRAQRGGRWPVKWYAPEAVNFSHFSLKSDIWSFGVTLWEIYTFGEHPYGELRGSQVLELVERGERLKKPDLCPQFIYDLMLRCWTYEAEERPSFAQLNLLFSEDTEYANVSS</sequence>
<dbReference type="Pfam" id="PF00017">
    <property type="entry name" value="SH2"/>
    <property type="match status" value="1"/>
</dbReference>
<dbReference type="PROSITE" id="PS00109">
    <property type="entry name" value="PROTEIN_KINASE_TYR"/>
    <property type="match status" value="1"/>
</dbReference>
<organism evidence="14">
    <name type="scientific">Darwinula stevensoni</name>
    <dbReference type="NCBI Taxonomy" id="69355"/>
    <lineage>
        <taxon>Eukaryota</taxon>
        <taxon>Metazoa</taxon>
        <taxon>Ecdysozoa</taxon>
        <taxon>Arthropoda</taxon>
        <taxon>Crustacea</taxon>
        <taxon>Oligostraca</taxon>
        <taxon>Ostracoda</taxon>
        <taxon>Podocopa</taxon>
        <taxon>Podocopida</taxon>
        <taxon>Darwinulocopina</taxon>
        <taxon>Darwinuloidea</taxon>
        <taxon>Darwinulidae</taxon>
        <taxon>Darwinula</taxon>
    </lineage>
</organism>
<dbReference type="EMBL" id="LR900486">
    <property type="protein sequence ID" value="CAD7245849.1"/>
    <property type="molecule type" value="Genomic_DNA"/>
</dbReference>
<keyword evidence="6" id="KW-0472">Membrane</keyword>
<dbReference type="Gene3D" id="1.10.510.10">
    <property type="entry name" value="Transferase(Phosphotransferase) domain 1"/>
    <property type="match status" value="1"/>
</dbReference>
<keyword evidence="10" id="KW-0727">SH2 domain</keyword>
<dbReference type="InterPro" id="IPR001245">
    <property type="entry name" value="Ser-Thr/Tyr_kinase_cat_dom"/>
</dbReference>
<evidence type="ECO:0000313" key="15">
    <source>
        <dbReference type="Proteomes" id="UP000677054"/>
    </source>
</evidence>
<keyword evidence="7 11" id="KW-0829">Tyrosine-protein kinase</keyword>
<dbReference type="InterPro" id="IPR011009">
    <property type="entry name" value="Kinase-like_dom_sf"/>
</dbReference>
<dbReference type="InterPro" id="IPR008266">
    <property type="entry name" value="Tyr_kinase_AS"/>
</dbReference>
<feature type="non-terminal residue" evidence="14">
    <location>
        <position position="375"/>
    </location>
</feature>
<dbReference type="InterPro" id="IPR020635">
    <property type="entry name" value="Tyr_kinase_cat_dom"/>
</dbReference>
<dbReference type="EC" id="2.7.10.2" evidence="11"/>
<evidence type="ECO:0000256" key="2">
    <source>
        <dbReference type="ARBA" id="ARBA00022679"/>
    </source>
</evidence>
<keyword evidence="4 11" id="KW-0418">Kinase</keyword>
<gene>
    <name evidence="14" type="ORF">DSTB1V02_LOCUS5715</name>
</gene>
<keyword evidence="5 11" id="KW-0067">ATP-binding</keyword>
<accession>A0A7R9A4E6</accession>
<dbReference type="OrthoDB" id="3256376at2759"/>
<evidence type="ECO:0000256" key="10">
    <source>
        <dbReference type="PROSITE-ProRule" id="PRU00191"/>
    </source>
</evidence>